<dbReference type="Gene3D" id="3.40.1000.10">
    <property type="entry name" value="Mog1/PsbP, alpha/beta/alpha sandwich"/>
    <property type="match status" value="1"/>
</dbReference>
<feature type="compositionally biased region" description="Polar residues" evidence="1">
    <location>
        <begin position="10"/>
        <end position="21"/>
    </location>
</feature>
<accession>A0ABX0N4V2</accession>
<proteinExistence type="predicted"/>
<evidence type="ECO:0000256" key="1">
    <source>
        <dbReference type="SAM" id="MobiDB-lite"/>
    </source>
</evidence>
<sequence>MAVPGYPCQSKKSQSGTWAHQTRNPVMHYQTNHATFELPAQLKDKTMHMFTLNDNGPSEFSVVISHAPAQAEDTLANFSERLLAELGKALPDFHFGGSIERMIDGTPAIELTYRWRSESNFMHQCQVITLLPGAEEGSQQAMLIAATCLQAFSVEWKAAFDGMLDSFKLRHKTVQAGGDGAGVVASMEPTIFALSERRRTLQVFASADDACHKVDAREVEQDAWAFFNAAGVPLHANFLVPNTGTLWRKAGSYTLEARPERGAPGLRERMHLATIFVAGSPEVRLSSIAEVQAMLGQSARA</sequence>
<evidence type="ECO:0000313" key="3">
    <source>
        <dbReference type="Proteomes" id="UP000610594"/>
    </source>
</evidence>
<reference evidence="2 3" key="1">
    <citation type="submission" date="2019-10" db="EMBL/GenBank/DDBJ databases">
        <title>Taxonomy of Antarctic Massilia spp.: description of Massilia rubra sp. nov., Massilia aquatica sp. nov., Massilia mucilaginosa sp. nov., Massilia frigida sp. nov. isolated from streams, lakes and regoliths.</title>
        <authorList>
            <person name="Holochova P."/>
            <person name="Sedlacek I."/>
            <person name="Kralova S."/>
            <person name="Maslanova I."/>
            <person name="Busse H.-J."/>
            <person name="Stankova E."/>
            <person name="Vrbovska V."/>
            <person name="Kovarovic V."/>
            <person name="Bartak M."/>
            <person name="Svec P."/>
            <person name="Pantucek R."/>
        </authorList>
    </citation>
    <scope>NUCLEOTIDE SEQUENCE [LARGE SCALE GENOMIC DNA]</scope>
    <source>
        <strain evidence="2 3">CCM 8694</strain>
    </source>
</reference>
<comment type="caution">
    <text evidence="2">The sequence shown here is derived from an EMBL/GenBank/DDBJ whole genome shotgun (WGS) entry which is preliminary data.</text>
</comment>
<name>A0ABX0N4V2_9BURK</name>
<keyword evidence="3" id="KW-1185">Reference proteome</keyword>
<dbReference type="InterPro" id="IPR014894">
    <property type="entry name" value="DcrB/EagT6"/>
</dbReference>
<organism evidence="2 3">
    <name type="scientific">Massilia genomosp. 1</name>
    <dbReference type="NCBI Taxonomy" id="2609280"/>
    <lineage>
        <taxon>Bacteria</taxon>
        <taxon>Pseudomonadati</taxon>
        <taxon>Pseudomonadota</taxon>
        <taxon>Betaproteobacteria</taxon>
        <taxon>Burkholderiales</taxon>
        <taxon>Oxalobacteraceae</taxon>
        <taxon>Telluria group</taxon>
        <taxon>Massilia</taxon>
    </lineage>
</organism>
<gene>
    <name evidence="2" type="ORF">F1735_33220</name>
</gene>
<dbReference type="Pfam" id="PF08786">
    <property type="entry name" value="DcrB"/>
    <property type="match status" value="1"/>
</dbReference>
<dbReference type="SUPFAM" id="SSF55724">
    <property type="entry name" value="Mog1p/PsbP-like"/>
    <property type="match status" value="1"/>
</dbReference>
<dbReference type="EMBL" id="WHJF01000250">
    <property type="protein sequence ID" value="NHZ67070.1"/>
    <property type="molecule type" value="Genomic_DNA"/>
</dbReference>
<dbReference type="Proteomes" id="UP000610594">
    <property type="component" value="Unassembled WGS sequence"/>
</dbReference>
<evidence type="ECO:0000313" key="2">
    <source>
        <dbReference type="EMBL" id="NHZ67070.1"/>
    </source>
</evidence>
<dbReference type="InterPro" id="IPR016123">
    <property type="entry name" value="Mog1/PsbP_a/b/a-sand"/>
</dbReference>
<protein>
    <submittedName>
        <fullName evidence="2">DUF1795 domain-containing protein</fullName>
    </submittedName>
</protein>
<feature type="region of interest" description="Disordered" evidence="1">
    <location>
        <begin position="1"/>
        <end position="21"/>
    </location>
</feature>